<dbReference type="PANTHER" id="PTHR47573:SF1">
    <property type="entry name" value="PROTEIN AF-9 HOMOLOG"/>
    <property type="match status" value="1"/>
</dbReference>
<feature type="compositionally biased region" description="Low complexity" evidence="5">
    <location>
        <begin position="148"/>
        <end position="159"/>
    </location>
</feature>
<feature type="region of interest" description="Disordered" evidence="5">
    <location>
        <begin position="140"/>
        <end position="159"/>
    </location>
</feature>
<evidence type="ECO:0000259" key="6">
    <source>
        <dbReference type="PROSITE" id="PS51037"/>
    </source>
</evidence>
<dbReference type="GO" id="GO:0006355">
    <property type="term" value="P:regulation of DNA-templated transcription"/>
    <property type="evidence" value="ECO:0007669"/>
    <property type="project" value="InterPro"/>
</dbReference>
<evidence type="ECO:0000256" key="5">
    <source>
        <dbReference type="SAM" id="MobiDB-lite"/>
    </source>
</evidence>
<dbReference type="eggNOG" id="KOG3149">
    <property type="taxonomic scope" value="Eukaryota"/>
</dbReference>
<evidence type="ECO:0000256" key="4">
    <source>
        <dbReference type="PROSITE-ProRule" id="PRU00376"/>
    </source>
</evidence>
<dbReference type="PROSITE" id="PS51037">
    <property type="entry name" value="YEATS"/>
    <property type="match status" value="1"/>
</dbReference>
<dbReference type="Pfam" id="PF03366">
    <property type="entry name" value="YEATS"/>
    <property type="match status" value="1"/>
</dbReference>
<gene>
    <name evidence="7" type="ORF">SARC_10039</name>
</gene>
<name>A0A0L0FL47_9EUKA</name>
<dbReference type="OrthoDB" id="16041at2759"/>
<dbReference type="EMBL" id="KQ242713">
    <property type="protein sequence ID" value="KNC77504.1"/>
    <property type="molecule type" value="Genomic_DNA"/>
</dbReference>
<dbReference type="Proteomes" id="UP000054560">
    <property type="component" value="Unassembled WGS sequence"/>
</dbReference>
<dbReference type="Gene3D" id="2.60.40.1970">
    <property type="entry name" value="YEATS domain"/>
    <property type="match status" value="1"/>
</dbReference>
<dbReference type="STRING" id="667725.A0A0L0FL47"/>
<sequence>VVKQPPYEVTEVGWGEFDIVIEVHFLNKLEKPIVIYHTLKLFEGEGTIRVNKRTIAYELYDELIFKDPPKPLFEALMSEQTLKKRPFSHSQDWTRVEREQLALIDSARTNITNQLATIANKRLKMESEIAQIHAKMRGAASTGKLAKPATPAASSTTTA</sequence>
<comment type="subcellular location">
    <subcellularLocation>
        <location evidence="4">Nucleus</location>
    </subcellularLocation>
</comment>
<proteinExistence type="predicted"/>
<evidence type="ECO:0000313" key="7">
    <source>
        <dbReference type="EMBL" id="KNC77504.1"/>
    </source>
</evidence>
<accession>A0A0L0FL47</accession>
<organism evidence="7 8">
    <name type="scientific">Sphaeroforma arctica JP610</name>
    <dbReference type="NCBI Taxonomy" id="667725"/>
    <lineage>
        <taxon>Eukaryota</taxon>
        <taxon>Ichthyosporea</taxon>
        <taxon>Ichthyophonida</taxon>
        <taxon>Sphaeroforma</taxon>
    </lineage>
</organism>
<evidence type="ECO:0000313" key="8">
    <source>
        <dbReference type="Proteomes" id="UP000054560"/>
    </source>
</evidence>
<protein>
    <recommendedName>
        <fullName evidence="6">YEATS domain-containing protein</fullName>
    </recommendedName>
</protein>
<feature type="non-terminal residue" evidence="7">
    <location>
        <position position="1"/>
    </location>
</feature>
<dbReference type="AlphaFoldDB" id="A0A0L0FL47"/>
<keyword evidence="2" id="KW-0804">Transcription</keyword>
<dbReference type="InterPro" id="IPR005033">
    <property type="entry name" value="YEATS"/>
</dbReference>
<dbReference type="InterPro" id="IPR038704">
    <property type="entry name" value="YEAST_sf"/>
</dbReference>
<reference evidence="7 8" key="1">
    <citation type="submission" date="2011-02" db="EMBL/GenBank/DDBJ databases">
        <title>The Genome Sequence of Sphaeroforma arctica JP610.</title>
        <authorList>
            <consortium name="The Broad Institute Genome Sequencing Platform"/>
            <person name="Russ C."/>
            <person name="Cuomo C."/>
            <person name="Young S.K."/>
            <person name="Zeng Q."/>
            <person name="Gargeya S."/>
            <person name="Alvarado L."/>
            <person name="Berlin A."/>
            <person name="Chapman S.B."/>
            <person name="Chen Z."/>
            <person name="Freedman E."/>
            <person name="Gellesch M."/>
            <person name="Goldberg J."/>
            <person name="Griggs A."/>
            <person name="Gujja S."/>
            <person name="Heilman E."/>
            <person name="Heiman D."/>
            <person name="Howarth C."/>
            <person name="Mehta T."/>
            <person name="Neiman D."/>
            <person name="Pearson M."/>
            <person name="Roberts A."/>
            <person name="Saif S."/>
            <person name="Shea T."/>
            <person name="Shenoy N."/>
            <person name="Sisk P."/>
            <person name="Stolte C."/>
            <person name="Sykes S."/>
            <person name="White J."/>
            <person name="Yandava C."/>
            <person name="Burger G."/>
            <person name="Gray M.W."/>
            <person name="Holland P.W.H."/>
            <person name="King N."/>
            <person name="Lang F.B.F."/>
            <person name="Roger A.J."/>
            <person name="Ruiz-Trillo I."/>
            <person name="Haas B."/>
            <person name="Nusbaum C."/>
            <person name="Birren B."/>
        </authorList>
    </citation>
    <scope>NUCLEOTIDE SEQUENCE [LARGE SCALE GENOMIC DNA]</scope>
    <source>
        <strain evidence="7 8">JP610</strain>
    </source>
</reference>
<keyword evidence="8" id="KW-1185">Reference proteome</keyword>
<evidence type="ECO:0000256" key="3">
    <source>
        <dbReference type="ARBA" id="ARBA00023242"/>
    </source>
</evidence>
<keyword evidence="1" id="KW-0805">Transcription regulation</keyword>
<dbReference type="GeneID" id="25910543"/>
<evidence type="ECO:0000256" key="2">
    <source>
        <dbReference type="ARBA" id="ARBA00023163"/>
    </source>
</evidence>
<keyword evidence="3 4" id="KW-0539">Nucleus</keyword>
<dbReference type="PANTHER" id="PTHR47573">
    <property type="entry name" value="PROTEIN AF-9 HOMOLOG"/>
    <property type="match status" value="1"/>
</dbReference>
<dbReference type="InterPro" id="IPR055129">
    <property type="entry name" value="YEATS_dom"/>
</dbReference>
<evidence type="ECO:0000256" key="1">
    <source>
        <dbReference type="ARBA" id="ARBA00023015"/>
    </source>
</evidence>
<feature type="domain" description="YEATS" evidence="6">
    <location>
        <begin position="1"/>
        <end position="79"/>
    </location>
</feature>
<dbReference type="RefSeq" id="XP_014151406.1">
    <property type="nucleotide sequence ID" value="XM_014295931.1"/>
</dbReference>
<dbReference type="GO" id="GO:0005634">
    <property type="term" value="C:nucleus"/>
    <property type="evidence" value="ECO:0007669"/>
    <property type="project" value="UniProtKB-SubCell"/>
</dbReference>